<dbReference type="RefSeq" id="WP_045476783.1">
    <property type="nucleotide sequence ID" value="NZ_DF820490.1"/>
</dbReference>
<evidence type="ECO:0000313" key="2">
    <source>
        <dbReference type="Proteomes" id="UP000030643"/>
    </source>
</evidence>
<reference evidence="2" key="1">
    <citation type="journal article" date="2014" name="Genome Announc.">
        <title>Draft genome sequence of Weissella oryzae SG25T, isolated from fermented rice grains.</title>
        <authorList>
            <person name="Tanizawa Y."/>
            <person name="Fujisawa T."/>
            <person name="Mochizuki T."/>
            <person name="Kaminuma E."/>
            <person name="Suzuki Y."/>
            <person name="Nakamura Y."/>
            <person name="Tohno M."/>
        </authorList>
    </citation>
    <scope>NUCLEOTIDE SEQUENCE [LARGE SCALE GENOMIC DNA]</scope>
    <source>
        <strain evidence="2">DSM 25784 / JCM 18191 / LMG 30913 / SG25</strain>
    </source>
</reference>
<accession>A0A069CU78</accession>
<dbReference type="AlphaFoldDB" id="A0A069CU78"/>
<dbReference type="SUPFAM" id="SSF52540">
    <property type="entry name" value="P-loop containing nucleoside triphosphate hydrolases"/>
    <property type="match status" value="1"/>
</dbReference>
<gene>
    <name evidence="1" type="ORF">WOSG25_070360</name>
</gene>
<proteinExistence type="predicted"/>
<dbReference type="InterPro" id="IPR027417">
    <property type="entry name" value="P-loop_NTPase"/>
</dbReference>
<name>A0A069CU78_WEIOS</name>
<dbReference type="Gene3D" id="3.40.50.300">
    <property type="entry name" value="P-loop containing nucleotide triphosphate hydrolases"/>
    <property type="match status" value="2"/>
</dbReference>
<sequence>MKHGEASKLRAKGYDLDLIHEVKNPSPTIYHSDYIQYGEGVATIINVWDYPKDAQSQMWFNTLLGTPNTITQLKIGTENRAKVQKALQDALNANESIVSDKLQTKERQIVALDEYGEDREALRKIANNLDVYKRLYTRIMLIARTPEELHKKEEEFRQNISNFKTQIYLGEMLNHSRQFFIPASKVENLALRDRGFPMNAKALAGTYAFNQTFISDPRGTWLGVTFQNGEVAFDPSHSDGQHRNTAYNLVIGGAGTGKTTWMHQNLDPLVARGDTVWVFDRTRRYVDHIKNLGGLILTMDGSQNMVNIFHVFATVLDDNGNIDVIGSFLNHLEKVENYYRSINPEASEAEVGLLSTELQNFYEELGMWSSSPEDHPEKLKVIGLANDAYPTLEEFVSYLRSKSMEPQSMSPNDYTRLDSILTTFNALKRKYSSKVNGHTNVPDLSKEDLILFDTAGMSEWGANVYSAQYYSILSLMNAYVVMNGFTQLQREKRGEISRQSVQDGAAAPKYFWWVQDEADDIINEKIPQGVIFADKMMRQMRKNYFGLFMIFPGLKEIVADNNQQENEVTKAIRDFFNRFQNHQVGQLSSEEIQRYASITSRIDVTQGQLNALSNLRQGQFLMVIRGVQATFFTAIAPTDDEIVMYGGGM</sequence>
<dbReference type="STRING" id="1329250.WOSG25_070360"/>
<dbReference type="OrthoDB" id="9804380at2"/>
<organism evidence="1 2">
    <name type="scientific">Weissella oryzae (strain DSM 25784 / JCM 18191 / LMG 30913 / SG25)</name>
    <dbReference type="NCBI Taxonomy" id="1329250"/>
    <lineage>
        <taxon>Bacteria</taxon>
        <taxon>Bacillati</taxon>
        <taxon>Bacillota</taxon>
        <taxon>Bacilli</taxon>
        <taxon>Lactobacillales</taxon>
        <taxon>Lactobacillaceae</taxon>
        <taxon>Weissella</taxon>
    </lineage>
</organism>
<protein>
    <submittedName>
        <fullName evidence="1">Type IV secretion system protein VirB4</fullName>
    </submittedName>
</protein>
<dbReference type="Proteomes" id="UP000030643">
    <property type="component" value="Unassembled WGS sequence"/>
</dbReference>
<dbReference type="eggNOG" id="COG0433">
    <property type="taxonomic scope" value="Bacteria"/>
</dbReference>
<dbReference type="EMBL" id="DF820490">
    <property type="protein sequence ID" value="GAK31059.1"/>
    <property type="molecule type" value="Genomic_DNA"/>
</dbReference>
<evidence type="ECO:0000313" key="1">
    <source>
        <dbReference type="EMBL" id="GAK31059.1"/>
    </source>
</evidence>
<keyword evidence="2" id="KW-1185">Reference proteome</keyword>